<sequence length="80" mass="8506">MGSTRLLGDDTGALADRYEDFGDAIETLRKEFAVPIIGVEPGVKPATQLTKTGRIAVLATQYTADSGYLKQVGGASCEWL</sequence>
<dbReference type="GO" id="GO:0016855">
    <property type="term" value="F:racemase and epimerase activity, acting on amino acids and derivatives"/>
    <property type="evidence" value="ECO:0007669"/>
    <property type="project" value="InterPro"/>
</dbReference>
<protein>
    <submittedName>
        <fullName evidence="1">Uncharacterized protein</fullName>
    </submittedName>
</protein>
<proteinExistence type="predicted"/>
<dbReference type="OrthoDB" id="9801055at2"/>
<keyword evidence="2" id="KW-1185">Reference proteome</keyword>
<dbReference type="Gene3D" id="3.40.50.1860">
    <property type="match status" value="2"/>
</dbReference>
<organism evidence="1 2">
    <name type="scientific">Leucothrix arctica</name>
    <dbReference type="NCBI Taxonomy" id="1481894"/>
    <lineage>
        <taxon>Bacteria</taxon>
        <taxon>Pseudomonadati</taxon>
        <taxon>Pseudomonadota</taxon>
        <taxon>Gammaproteobacteria</taxon>
        <taxon>Thiotrichales</taxon>
        <taxon>Thiotrichaceae</taxon>
        <taxon>Leucothrix</taxon>
    </lineage>
</organism>
<reference evidence="1 2" key="1">
    <citation type="submission" date="2018-05" db="EMBL/GenBank/DDBJ databases">
        <title>Leucothrix arctica sp. nov., isolated from Arctic seawater.</title>
        <authorList>
            <person name="Choi A."/>
            <person name="Baek K."/>
        </authorList>
    </citation>
    <scope>NUCLEOTIDE SEQUENCE [LARGE SCALE GENOMIC DNA]</scope>
    <source>
        <strain evidence="1 2">IMCC9719</strain>
    </source>
</reference>
<evidence type="ECO:0000313" key="2">
    <source>
        <dbReference type="Proteomes" id="UP000245506"/>
    </source>
</evidence>
<dbReference type="RefSeq" id="WP_109823997.1">
    <property type="nucleotide sequence ID" value="NZ_QGKL01000036.1"/>
</dbReference>
<name>A0A317C958_9GAMM</name>
<evidence type="ECO:0000313" key="1">
    <source>
        <dbReference type="EMBL" id="PWQ95058.1"/>
    </source>
</evidence>
<gene>
    <name evidence="1" type="ORF">DKT75_13645</name>
</gene>
<comment type="caution">
    <text evidence="1">The sequence shown here is derived from an EMBL/GenBank/DDBJ whole genome shotgun (WGS) entry which is preliminary data.</text>
</comment>
<dbReference type="AlphaFoldDB" id="A0A317C958"/>
<dbReference type="InterPro" id="IPR001920">
    <property type="entry name" value="Asp/Glu_race"/>
</dbReference>
<dbReference type="EMBL" id="QGKL01000036">
    <property type="protein sequence ID" value="PWQ95058.1"/>
    <property type="molecule type" value="Genomic_DNA"/>
</dbReference>
<accession>A0A317C958</accession>
<dbReference type="Proteomes" id="UP000245506">
    <property type="component" value="Unassembled WGS sequence"/>
</dbReference>